<dbReference type="Proteomes" id="UP000828390">
    <property type="component" value="Unassembled WGS sequence"/>
</dbReference>
<dbReference type="Pfam" id="PF00059">
    <property type="entry name" value="Lectin_C"/>
    <property type="match status" value="1"/>
</dbReference>
<evidence type="ECO:0000259" key="1">
    <source>
        <dbReference type="PROSITE" id="PS50041"/>
    </source>
</evidence>
<dbReference type="InterPro" id="IPR001304">
    <property type="entry name" value="C-type_lectin-like"/>
</dbReference>
<proteinExistence type="predicted"/>
<dbReference type="AlphaFoldDB" id="A0A9D4J6R5"/>
<dbReference type="InterPro" id="IPR016187">
    <property type="entry name" value="CTDL_fold"/>
</dbReference>
<accession>A0A9D4J6R5</accession>
<reference evidence="2" key="2">
    <citation type="submission" date="2020-11" db="EMBL/GenBank/DDBJ databases">
        <authorList>
            <person name="McCartney M.A."/>
            <person name="Auch B."/>
            <person name="Kono T."/>
            <person name="Mallez S."/>
            <person name="Becker A."/>
            <person name="Gohl D.M."/>
            <person name="Silverstein K.A.T."/>
            <person name="Koren S."/>
            <person name="Bechman K.B."/>
            <person name="Herman A."/>
            <person name="Abrahante J.E."/>
            <person name="Garbe J."/>
        </authorList>
    </citation>
    <scope>NUCLEOTIDE SEQUENCE</scope>
    <source>
        <strain evidence="2">Duluth1</strain>
        <tissue evidence="2">Whole animal</tissue>
    </source>
</reference>
<organism evidence="2 3">
    <name type="scientific">Dreissena polymorpha</name>
    <name type="common">Zebra mussel</name>
    <name type="synonym">Mytilus polymorpha</name>
    <dbReference type="NCBI Taxonomy" id="45954"/>
    <lineage>
        <taxon>Eukaryota</taxon>
        <taxon>Metazoa</taxon>
        <taxon>Spiralia</taxon>
        <taxon>Lophotrochozoa</taxon>
        <taxon>Mollusca</taxon>
        <taxon>Bivalvia</taxon>
        <taxon>Autobranchia</taxon>
        <taxon>Heteroconchia</taxon>
        <taxon>Euheterodonta</taxon>
        <taxon>Imparidentia</taxon>
        <taxon>Neoheterodontei</taxon>
        <taxon>Myida</taxon>
        <taxon>Dreissenoidea</taxon>
        <taxon>Dreissenidae</taxon>
        <taxon>Dreissena</taxon>
    </lineage>
</organism>
<feature type="domain" description="C-type lectin" evidence="1">
    <location>
        <begin position="86"/>
        <end position="165"/>
    </location>
</feature>
<dbReference type="InterPro" id="IPR016186">
    <property type="entry name" value="C-type_lectin-like/link_sf"/>
</dbReference>
<sequence length="178" mass="20101">MSSPLSVIYEDKITKYAAKRFACLSLCNEGCRFVEYSENGPQTGVCDLYYLKDSMFGSLKKIQIATGYIKVYPGDKVFVGIPDHLNWNRSQQNCESLGWRLASAESSLLLDRTKTLMKNNHFWLGATQESGVWRWISGVVMSTPPTENYNTCLLIWYGSLDDASCGNDLNPHVCEIIF</sequence>
<name>A0A9D4J6R5_DREPO</name>
<reference evidence="2" key="1">
    <citation type="journal article" date="2019" name="bioRxiv">
        <title>The Genome of the Zebra Mussel, Dreissena polymorpha: A Resource for Invasive Species Research.</title>
        <authorList>
            <person name="McCartney M.A."/>
            <person name="Auch B."/>
            <person name="Kono T."/>
            <person name="Mallez S."/>
            <person name="Zhang Y."/>
            <person name="Obille A."/>
            <person name="Becker A."/>
            <person name="Abrahante J.E."/>
            <person name="Garbe J."/>
            <person name="Badalamenti J.P."/>
            <person name="Herman A."/>
            <person name="Mangelson H."/>
            <person name="Liachko I."/>
            <person name="Sullivan S."/>
            <person name="Sone E.D."/>
            <person name="Koren S."/>
            <person name="Silverstein K.A.T."/>
            <person name="Beckman K.B."/>
            <person name="Gohl D.M."/>
        </authorList>
    </citation>
    <scope>NUCLEOTIDE SEQUENCE</scope>
    <source>
        <strain evidence="2">Duluth1</strain>
        <tissue evidence="2">Whole animal</tissue>
    </source>
</reference>
<dbReference type="SUPFAM" id="SSF56436">
    <property type="entry name" value="C-type lectin-like"/>
    <property type="match status" value="1"/>
</dbReference>
<dbReference type="SMART" id="SM00034">
    <property type="entry name" value="CLECT"/>
    <property type="match status" value="1"/>
</dbReference>
<evidence type="ECO:0000313" key="2">
    <source>
        <dbReference type="EMBL" id="KAH3797643.1"/>
    </source>
</evidence>
<evidence type="ECO:0000313" key="3">
    <source>
        <dbReference type="Proteomes" id="UP000828390"/>
    </source>
</evidence>
<protein>
    <recommendedName>
        <fullName evidence="1">C-type lectin domain-containing protein</fullName>
    </recommendedName>
</protein>
<keyword evidence="3" id="KW-1185">Reference proteome</keyword>
<comment type="caution">
    <text evidence="2">The sequence shown here is derived from an EMBL/GenBank/DDBJ whole genome shotgun (WGS) entry which is preliminary data.</text>
</comment>
<dbReference type="EMBL" id="JAIWYP010000007">
    <property type="protein sequence ID" value="KAH3797643.1"/>
    <property type="molecule type" value="Genomic_DNA"/>
</dbReference>
<dbReference type="PROSITE" id="PS50041">
    <property type="entry name" value="C_TYPE_LECTIN_2"/>
    <property type="match status" value="1"/>
</dbReference>
<dbReference type="Gene3D" id="3.10.100.10">
    <property type="entry name" value="Mannose-Binding Protein A, subunit A"/>
    <property type="match status" value="1"/>
</dbReference>
<gene>
    <name evidence="2" type="ORF">DPMN_151227</name>
</gene>
<dbReference type="CDD" id="cd00037">
    <property type="entry name" value="CLECT"/>
    <property type="match status" value="1"/>
</dbReference>